<evidence type="ECO:0000256" key="1">
    <source>
        <dbReference type="ARBA" id="ARBA00004245"/>
    </source>
</evidence>
<gene>
    <name evidence="7" type="ORF">PAPOLLO_LOCUS573</name>
</gene>
<keyword evidence="3" id="KW-0963">Cytoplasm</keyword>
<evidence type="ECO:0000256" key="4">
    <source>
        <dbReference type="ARBA" id="ARBA00023212"/>
    </source>
</evidence>
<organism evidence="7 8">
    <name type="scientific">Parnassius apollo</name>
    <name type="common">Apollo butterfly</name>
    <name type="synonym">Papilio apollo</name>
    <dbReference type="NCBI Taxonomy" id="110799"/>
    <lineage>
        <taxon>Eukaryota</taxon>
        <taxon>Metazoa</taxon>
        <taxon>Ecdysozoa</taxon>
        <taxon>Arthropoda</taxon>
        <taxon>Hexapoda</taxon>
        <taxon>Insecta</taxon>
        <taxon>Pterygota</taxon>
        <taxon>Neoptera</taxon>
        <taxon>Endopterygota</taxon>
        <taxon>Lepidoptera</taxon>
        <taxon>Glossata</taxon>
        <taxon>Ditrysia</taxon>
        <taxon>Papilionoidea</taxon>
        <taxon>Papilionidae</taxon>
        <taxon>Parnassiinae</taxon>
        <taxon>Parnassini</taxon>
        <taxon>Parnassius</taxon>
        <taxon>Parnassius</taxon>
    </lineage>
</organism>
<dbReference type="OrthoDB" id="1684416at2759"/>
<comment type="similarity">
    <text evidence="2">Belongs to the TPX2 family.</text>
</comment>
<dbReference type="InterPro" id="IPR027329">
    <property type="entry name" value="TPX2_C"/>
</dbReference>
<evidence type="ECO:0000259" key="6">
    <source>
        <dbReference type="Pfam" id="PF06886"/>
    </source>
</evidence>
<dbReference type="GO" id="GO:0005856">
    <property type="term" value="C:cytoskeleton"/>
    <property type="evidence" value="ECO:0007669"/>
    <property type="project" value="UniProtKB-SubCell"/>
</dbReference>
<comment type="subcellular location">
    <subcellularLocation>
        <location evidence="1">Cytoplasm</location>
        <location evidence="1">Cytoskeleton</location>
    </subcellularLocation>
</comment>
<dbReference type="Proteomes" id="UP000691718">
    <property type="component" value="Unassembled WGS sequence"/>
</dbReference>
<evidence type="ECO:0000256" key="2">
    <source>
        <dbReference type="ARBA" id="ARBA00005885"/>
    </source>
</evidence>
<dbReference type="EMBL" id="CAJQZP010000016">
    <property type="protein sequence ID" value="CAG4932793.1"/>
    <property type="molecule type" value="Genomic_DNA"/>
</dbReference>
<dbReference type="AlphaFoldDB" id="A0A8S3VYZ1"/>
<feature type="region of interest" description="Disordered" evidence="5">
    <location>
        <begin position="1"/>
        <end position="34"/>
    </location>
</feature>
<name>A0A8S3VYZ1_PARAO</name>
<evidence type="ECO:0000256" key="5">
    <source>
        <dbReference type="SAM" id="MobiDB-lite"/>
    </source>
</evidence>
<evidence type="ECO:0000313" key="8">
    <source>
        <dbReference type="Proteomes" id="UP000691718"/>
    </source>
</evidence>
<comment type="caution">
    <text evidence="7">The sequence shown here is derived from an EMBL/GenBank/DDBJ whole genome shotgun (WGS) entry which is preliminary data.</text>
</comment>
<evidence type="ECO:0000313" key="7">
    <source>
        <dbReference type="EMBL" id="CAG4932793.1"/>
    </source>
</evidence>
<protein>
    <submittedName>
        <fullName evidence="7">(apollo) hypothetical protein</fullName>
    </submittedName>
</protein>
<feature type="region of interest" description="Disordered" evidence="5">
    <location>
        <begin position="92"/>
        <end position="120"/>
    </location>
</feature>
<feature type="domain" description="TPX2 C-terminal" evidence="6">
    <location>
        <begin position="80"/>
        <end position="154"/>
    </location>
</feature>
<keyword evidence="8" id="KW-1185">Reference proteome</keyword>
<dbReference type="Pfam" id="PF06886">
    <property type="entry name" value="TPX2"/>
    <property type="match status" value="1"/>
</dbReference>
<evidence type="ECO:0000256" key="3">
    <source>
        <dbReference type="ARBA" id="ARBA00022490"/>
    </source>
</evidence>
<reference evidence="7" key="1">
    <citation type="submission" date="2021-04" db="EMBL/GenBank/DDBJ databases">
        <authorList>
            <person name="Tunstrom K."/>
        </authorList>
    </citation>
    <scope>NUCLEOTIDE SEQUENCE</scope>
</reference>
<sequence>MAKNYVSNFRGESLLTPNGKYNAPSKSSVSDASSKITASNAYLDNKENNFKFESRPALVLYKAPFKPTLPTTQIVEPVSFDLATEKRAAEREKFERRLKEKDEKNERLRQQKEREHKETEKRVQAELRAKLIHHAKPIPTVGLFIPEKSSKPLTVSETLKFVRRFKQN</sequence>
<feature type="compositionally biased region" description="Low complexity" evidence="5">
    <location>
        <begin position="25"/>
        <end position="34"/>
    </location>
</feature>
<proteinExistence type="inferred from homology"/>
<keyword evidence="4" id="KW-0206">Cytoskeleton</keyword>
<accession>A0A8S3VYZ1</accession>